<protein>
    <submittedName>
        <fullName evidence="1">Rotatin</fullName>
    </submittedName>
</protein>
<reference evidence="1" key="1">
    <citation type="submission" date="2022-04" db="EMBL/GenBank/DDBJ databases">
        <title>Chromosome-scale genome assembly of Holotrichia oblita Faldermann.</title>
        <authorList>
            <person name="Rongchong L."/>
        </authorList>
    </citation>
    <scope>NUCLEOTIDE SEQUENCE</scope>
    <source>
        <strain evidence="1">81SQS9</strain>
    </source>
</reference>
<keyword evidence="2" id="KW-1185">Reference proteome</keyword>
<name>A0ACB9T1L5_HOLOL</name>
<gene>
    <name evidence="1" type="ORF">MML48_5g00011221</name>
</gene>
<accession>A0ACB9T1L5</accession>
<proteinExistence type="predicted"/>
<evidence type="ECO:0000313" key="2">
    <source>
        <dbReference type="Proteomes" id="UP001056778"/>
    </source>
</evidence>
<organism evidence="1 2">
    <name type="scientific">Holotrichia oblita</name>
    <name type="common">Chafer beetle</name>
    <dbReference type="NCBI Taxonomy" id="644536"/>
    <lineage>
        <taxon>Eukaryota</taxon>
        <taxon>Metazoa</taxon>
        <taxon>Ecdysozoa</taxon>
        <taxon>Arthropoda</taxon>
        <taxon>Hexapoda</taxon>
        <taxon>Insecta</taxon>
        <taxon>Pterygota</taxon>
        <taxon>Neoptera</taxon>
        <taxon>Endopterygota</taxon>
        <taxon>Coleoptera</taxon>
        <taxon>Polyphaga</taxon>
        <taxon>Scarabaeiformia</taxon>
        <taxon>Scarabaeidae</taxon>
        <taxon>Melolonthinae</taxon>
        <taxon>Holotrichia</taxon>
    </lineage>
</organism>
<comment type="caution">
    <text evidence="1">The sequence shown here is derived from an EMBL/GenBank/DDBJ whole genome shotgun (WGS) entry which is preliminary data.</text>
</comment>
<evidence type="ECO:0000313" key="1">
    <source>
        <dbReference type="EMBL" id="KAI4460708.1"/>
    </source>
</evidence>
<dbReference type="Proteomes" id="UP001056778">
    <property type="component" value="Chromosome 5"/>
</dbReference>
<sequence length="996" mass="113936">MTEKYILSVHIEKLGHKIQEIRERALRNIISKLESGYIFDNDLARSKEILQKLFDWFLFPEHSCEDLVLKLIENVLQSESGRTLLKYYGHENVIKELQRLHNCVRSDYHEEINDLIKDIKQFCKTENAIVPPLISDIPLSYRSNEQYIPINRSKSAESTATPIEGIVQVSSSNEQQTGIEIVNTANSISPGESTDETELYLPYFSLCWYPLINTDRHVLESVENSLRNPPEPSALLHTCEFFSDVMLHDFPAEVFLQRPVIIFELQKLVRTCTSSRIKAAVLNALIKFTKLLGIRINYFTDPDTYNLKQFFLSHPFSPLSSPIDASISSNVTSYRSNISSDIEKTETINILKMKQLPLPYYCLNSIGCILDYLYSRANDIKEAIYMRKWRICTVRALLLLNNLLDLLGLCVTMKIWDCRESEVVREVVKILREILIKFADTIDHFLFRLETISSDFEPNSRFIQINLLNSCLKLLSFTTPDDKIDIILPRNLKNVITATLLDAAISRLYPGIHDKLLELVEKFNGRYENDTFTKYQDVKAVCKSMTSAVDFLKNYKSLPTDESILLVKASLSSLDFHKKLSLIRIFIEICANKLPLVIDNQHLRENASVIVLELLSHCDTDIKKEMYRLCTKRVIGAVGPKLNTSKTGAPGSQILFLLQSSILSEITLNGLSSRDVEIQKLSEDILIHILKCKILVSEDIWNSVIQAIISTLPALLCYVDHLSPIGRTLLSLLDPDVAQTMGLTTLEILRGNSCLLFSADGSIRDEAVSRICWLLASQGDNRDLLPRINNLLDKSLSMSCQIKHVYDLNKMQTNQHYYQANSLQQVLDLLNSNNIEPVIRRSALTQISVMMEDPIMHNTFLQKDGVKIIIDVMRSALDDSDYRDYPDSIVPAASILKSICLFNARIRQNLSINLELYYLVLRGLFLFCTEERMKHEGSTLLFLLLYNYYIKGSPANFNFSLPQIVMKKFRVPFSCQPYQSKIEEVHNRLSGIIKIF</sequence>
<dbReference type="EMBL" id="CM043019">
    <property type="protein sequence ID" value="KAI4460708.1"/>
    <property type="molecule type" value="Genomic_DNA"/>
</dbReference>